<organism evidence="1 2">
    <name type="scientific">Brachionus plicatilis</name>
    <name type="common">Marine rotifer</name>
    <name type="synonym">Brachionus muelleri</name>
    <dbReference type="NCBI Taxonomy" id="10195"/>
    <lineage>
        <taxon>Eukaryota</taxon>
        <taxon>Metazoa</taxon>
        <taxon>Spiralia</taxon>
        <taxon>Gnathifera</taxon>
        <taxon>Rotifera</taxon>
        <taxon>Eurotatoria</taxon>
        <taxon>Monogononta</taxon>
        <taxon>Pseudotrocha</taxon>
        <taxon>Ploima</taxon>
        <taxon>Brachionidae</taxon>
        <taxon>Brachionus</taxon>
    </lineage>
</organism>
<accession>A0A3M7SA20</accession>
<gene>
    <name evidence="1" type="ORF">BpHYR1_016068</name>
</gene>
<dbReference type="Proteomes" id="UP000276133">
    <property type="component" value="Unassembled WGS sequence"/>
</dbReference>
<reference evidence="1 2" key="1">
    <citation type="journal article" date="2018" name="Sci. Rep.">
        <title>Genomic signatures of local adaptation to the degree of environmental predictability in rotifers.</title>
        <authorList>
            <person name="Franch-Gras L."/>
            <person name="Hahn C."/>
            <person name="Garcia-Roger E.M."/>
            <person name="Carmona M.J."/>
            <person name="Serra M."/>
            <person name="Gomez A."/>
        </authorList>
    </citation>
    <scope>NUCLEOTIDE SEQUENCE [LARGE SCALE GENOMIC DNA]</scope>
    <source>
        <strain evidence="1">HYR1</strain>
    </source>
</reference>
<dbReference type="EMBL" id="REGN01001790">
    <property type="protein sequence ID" value="RNA32507.1"/>
    <property type="molecule type" value="Genomic_DNA"/>
</dbReference>
<name>A0A3M7SA20_BRAPC</name>
<evidence type="ECO:0000313" key="1">
    <source>
        <dbReference type="EMBL" id="RNA32507.1"/>
    </source>
</evidence>
<dbReference type="AlphaFoldDB" id="A0A3M7SA20"/>
<comment type="caution">
    <text evidence="1">The sequence shown here is derived from an EMBL/GenBank/DDBJ whole genome shotgun (WGS) entry which is preliminary data.</text>
</comment>
<evidence type="ECO:0000313" key="2">
    <source>
        <dbReference type="Proteomes" id="UP000276133"/>
    </source>
</evidence>
<sequence>MILKKLLKEKLFNSKFILIFRAYTFYHGLYLWSLSLSSNCLSVHSFNKNTTIEFTSQINHYRIWSRNYIFLKSKFTLHSLNNNS</sequence>
<protein>
    <submittedName>
        <fullName evidence="1">Uncharacterized protein</fullName>
    </submittedName>
</protein>
<keyword evidence="2" id="KW-1185">Reference proteome</keyword>
<proteinExistence type="predicted"/>